<feature type="domain" description="Mycothiol-dependent maleylpyruvate isomerase metal-binding" evidence="1">
    <location>
        <begin position="21"/>
        <end position="135"/>
    </location>
</feature>
<proteinExistence type="predicted"/>
<comment type="caution">
    <text evidence="2">The sequence shown here is derived from an EMBL/GenBank/DDBJ whole genome shotgun (WGS) entry which is preliminary data.</text>
</comment>
<dbReference type="SUPFAM" id="SSF109854">
    <property type="entry name" value="DinB/YfiT-like putative metalloenzymes"/>
    <property type="match status" value="1"/>
</dbReference>
<dbReference type="RefSeq" id="WP_339575482.1">
    <property type="nucleotide sequence ID" value="NZ_JBBIAA010000016.1"/>
</dbReference>
<dbReference type="EMBL" id="JBBIAA010000016">
    <property type="protein sequence ID" value="MEJ5946098.1"/>
    <property type="molecule type" value="Genomic_DNA"/>
</dbReference>
<protein>
    <submittedName>
        <fullName evidence="2">Maleylpyruvate isomerase N-terminal domain-containing protein</fullName>
    </submittedName>
</protein>
<evidence type="ECO:0000313" key="2">
    <source>
        <dbReference type="EMBL" id="MEJ5946098.1"/>
    </source>
</evidence>
<evidence type="ECO:0000259" key="1">
    <source>
        <dbReference type="Pfam" id="PF11716"/>
    </source>
</evidence>
<dbReference type="NCBIfam" id="TIGR03083">
    <property type="entry name" value="maleylpyruvate isomerase family mycothiol-dependent enzyme"/>
    <property type="match status" value="1"/>
</dbReference>
<dbReference type="InterPro" id="IPR017517">
    <property type="entry name" value="Maleyloyr_isom"/>
</dbReference>
<sequence>MTPAPDAEPLDHLALLPGVVDGLLAAAVDVDLAAPVPGCPGWDLAALLDHLGGTYRWAEAMLRSGRAEHLRPRDVVPPPGPDPRTWVRTSADSLLDALTTTAPDAPVWTFGPRPVAAFWRRRLLHESAVHAADVALAGAREPEVPRPVAVDGVAEHLEVVPRNPGVVRRAAGSAPAAPVLLDLVAADGPERWRVRWDGTGSSLVAAGRATGPTEGAAPDAVVRGPVVALLLALWRRPAPVEVSGDAAAWHRWSQAHAL</sequence>
<dbReference type="PANTHER" id="PTHR40758">
    <property type="entry name" value="CONSERVED PROTEIN"/>
    <property type="match status" value="1"/>
</dbReference>
<dbReference type="InterPro" id="IPR024344">
    <property type="entry name" value="MDMPI_metal-binding"/>
</dbReference>
<dbReference type="InterPro" id="IPR034660">
    <property type="entry name" value="DinB/YfiT-like"/>
</dbReference>
<keyword evidence="2" id="KW-0413">Isomerase</keyword>
<accession>A0ABU8RMB3</accession>
<reference evidence="2 3" key="1">
    <citation type="journal article" date="2017" name="Int. J. Syst. Evol. Microbiol.">
        <title>Pseudokineococcus basanitobsidens sp. nov., isolated from volcanic rock.</title>
        <authorList>
            <person name="Lee D.W."/>
            <person name="Park M.Y."/>
            <person name="Kim J.J."/>
            <person name="Kim B.S."/>
        </authorList>
    </citation>
    <scope>NUCLEOTIDE SEQUENCE [LARGE SCALE GENOMIC DNA]</scope>
    <source>
        <strain evidence="2 3">DSM 103726</strain>
    </source>
</reference>
<keyword evidence="3" id="KW-1185">Reference proteome</keyword>
<dbReference type="PANTHER" id="PTHR40758:SF1">
    <property type="entry name" value="CONSERVED PROTEIN"/>
    <property type="match status" value="1"/>
</dbReference>
<dbReference type="Proteomes" id="UP001387100">
    <property type="component" value="Unassembled WGS sequence"/>
</dbReference>
<dbReference type="Pfam" id="PF11716">
    <property type="entry name" value="MDMPI_N"/>
    <property type="match status" value="1"/>
</dbReference>
<gene>
    <name evidence="2" type="ORF">WDZ17_12425</name>
</gene>
<organism evidence="2 3">
    <name type="scientific">Pseudokineococcus basanitobsidens</name>
    <dbReference type="NCBI Taxonomy" id="1926649"/>
    <lineage>
        <taxon>Bacteria</taxon>
        <taxon>Bacillati</taxon>
        <taxon>Actinomycetota</taxon>
        <taxon>Actinomycetes</taxon>
        <taxon>Kineosporiales</taxon>
        <taxon>Kineosporiaceae</taxon>
        <taxon>Pseudokineococcus</taxon>
    </lineage>
</organism>
<evidence type="ECO:0000313" key="3">
    <source>
        <dbReference type="Proteomes" id="UP001387100"/>
    </source>
</evidence>
<dbReference type="GO" id="GO:0016853">
    <property type="term" value="F:isomerase activity"/>
    <property type="evidence" value="ECO:0007669"/>
    <property type="project" value="UniProtKB-KW"/>
</dbReference>
<name>A0ABU8RMB3_9ACTN</name>